<evidence type="ECO:0000256" key="6">
    <source>
        <dbReference type="ARBA" id="ARBA00022692"/>
    </source>
</evidence>
<dbReference type="NCBIfam" id="TIGR00380">
    <property type="entry name" value="cobal_cbiB"/>
    <property type="match status" value="1"/>
</dbReference>
<evidence type="ECO:0000313" key="11">
    <source>
        <dbReference type="Proteomes" id="UP001398420"/>
    </source>
</evidence>
<comment type="subcellular location">
    <subcellularLocation>
        <location evidence="1 9">Cell membrane</location>
        <topology evidence="1 9">Multi-pass membrane protein</topology>
    </subcellularLocation>
</comment>
<accession>A0ABU9LJU4</accession>
<keyword evidence="8 9" id="KW-0472">Membrane</keyword>
<evidence type="ECO:0000256" key="7">
    <source>
        <dbReference type="ARBA" id="ARBA00022989"/>
    </source>
</evidence>
<keyword evidence="7 9" id="KW-1133">Transmembrane helix</keyword>
<keyword evidence="11" id="KW-1185">Reference proteome</keyword>
<name>A0ABU9LJU4_9BACL</name>
<reference evidence="10 11" key="1">
    <citation type="submission" date="2024-04" db="EMBL/GenBank/DDBJ databases">
        <authorList>
            <person name="Wu Y.S."/>
            <person name="Zhang L."/>
        </authorList>
    </citation>
    <scope>NUCLEOTIDE SEQUENCE [LARGE SCALE GENOMIC DNA]</scope>
    <source>
        <strain evidence="10 11">KG-01</strain>
    </source>
</reference>
<evidence type="ECO:0000313" key="10">
    <source>
        <dbReference type="EMBL" id="MEL5987689.1"/>
    </source>
</evidence>
<evidence type="ECO:0000256" key="1">
    <source>
        <dbReference type="ARBA" id="ARBA00004651"/>
    </source>
</evidence>
<sequence length="322" mass="36250">MVLHIISCTLAFWLDRLIGDPPKLPHPIIWIGNWISFATKKWNHGKQRIAKGFMLTLSTLLLTGSIVFALSYVAYQIHWGVYLIVQTVFMTIALAQKSLKQAALDVYTPLVSGDLQEARKKLSWIVGRDTEHLDEANITRGVIETVSENTSDGITAPLFYGFLFGATGMWVYKAINTLDSMVGYQNERFAQFGYCSAKLDDIVNWLPSRITGFLIVTCTNNETSYTYRERLQAWLQDAKKHPSPNSGYLEAATAYQFGIQLGGLNYYEGVASHRAEMGQPTKSLQAQDIQKTIRQMQQASICFWLLCSILGGVIYYATQSWS</sequence>
<evidence type="ECO:0000256" key="9">
    <source>
        <dbReference type="HAMAP-Rule" id="MF_00024"/>
    </source>
</evidence>
<dbReference type="Pfam" id="PF03186">
    <property type="entry name" value="CobD_Cbib"/>
    <property type="match status" value="1"/>
</dbReference>
<evidence type="ECO:0000256" key="4">
    <source>
        <dbReference type="ARBA" id="ARBA00022475"/>
    </source>
</evidence>
<comment type="caution">
    <text evidence="9">Lacks conserved residue(s) required for the propagation of feature annotation.</text>
</comment>
<comment type="caution">
    <text evidence="10">The sequence shown here is derived from an EMBL/GenBank/DDBJ whole genome shotgun (WGS) entry which is preliminary data.</text>
</comment>
<dbReference type="EMBL" id="JBCEWA010000003">
    <property type="protein sequence ID" value="MEL5987689.1"/>
    <property type="molecule type" value="Genomic_DNA"/>
</dbReference>
<dbReference type="InterPro" id="IPR004485">
    <property type="entry name" value="Cobalamin_biosynth_CobD/CbiB"/>
</dbReference>
<evidence type="ECO:0000256" key="3">
    <source>
        <dbReference type="ARBA" id="ARBA00006263"/>
    </source>
</evidence>
<evidence type="ECO:0000256" key="8">
    <source>
        <dbReference type="ARBA" id="ARBA00023136"/>
    </source>
</evidence>
<gene>
    <name evidence="10" type="primary">cbiB</name>
    <name evidence="9" type="synonym">cobD</name>
    <name evidence="10" type="ORF">AAF454_04605</name>
</gene>
<keyword evidence="4 9" id="KW-1003">Cell membrane</keyword>
<protein>
    <recommendedName>
        <fullName evidence="9">Cobalamin biosynthesis protein CobD</fullName>
    </recommendedName>
</protein>
<feature type="transmembrane region" description="Helical" evidence="9">
    <location>
        <begin position="301"/>
        <end position="318"/>
    </location>
</feature>
<dbReference type="HAMAP" id="MF_00024">
    <property type="entry name" value="CobD_CbiB"/>
    <property type="match status" value="1"/>
</dbReference>
<dbReference type="PANTHER" id="PTHR34308:SF1">
    <property type="entry name" value="COBALAMIN BIOSYNTHESIS PROTEIN CBIB"/>
    <property type="match status" value="1"/>
</dbReference>
<keyword evidence="6 9" id="KW-0812">Transmembrane</keyword>
<evidence type="ECO:0000256" key="5">
    <source>
        <dbReference type="ARBA" id="ARBA00022573"/>
    </source>
</evidence>
<dbReference type="PANTHER" id="PTHR34308">
    <property type="entry name" value="COBALAMIN BIOSYNTHESIS PROTEIN CBIB"/>
    <property type="match status" value="1"/>
</dbReference>
<dbReference type="Proteomes" id="UP001398420">
    <property type="component" value="Unassembled WGS sequence"/>
</dbReference>
<organism evidence="10 11">
    <name type="scientific">Kurthia gibsonii</name>
    <dbReference type="NCBI Taxonomy" id="33946"/>
    <lineage>
        <taxon>Bacteria</taxon>
        <taxon>Bacillati</taxon>
        <taxon>Bacillota</taxon>
        <taxon>Bacilli</taxon>
        <taxon>Bacillales</taxon>
        <taxon>Caryophanaceae</taxon>
        <taxon>Kurthia</taxon>
    </lineage>
</organism>
<proteinExistence type="inferred from homology"/>
<keyword evidence="5 9" id="KW-0169">Cobalamin biosynthesis</keyword>
<comment type="pathway">
    <text evidence="2 9">Cofactor biosynthesis; adenosylcobalamin biosynthesis.</text>
</comment>
<evidence type="ECO:0000256" key="2">
    <source>
        <dbReference type="ARBA" id="ARBA00004953"/>
    </source>
</evidence>
<comment type="function">
    <text evidence="9">Converts cobyric acid to cobinamide by the addition of aminopropanol on the F carboxylic group.</text>
</comment>
<comment type="similarity">
    <text evidence="3 9">Belongs to the CobD/CbiB family.</text>
</comment>
<feature type="transmembrane region" description="Helical" evidence="9">
    <location>
        <begin position="53"/>
        <end position="73"/>
    </location>
</feature>